<name>A0ABM7XAK0_9BACT</name>
<dbReference type="PANTHER" id="PTHR39188">
    <property type="entry name" value="MEMBRANE-ASSOCIATED ZINC METALLOPROTEASE M50B"/>
    <property type="match status" value="1"/>
</dbReference>
<comment type="cofactor">
    <cofactor evidence="1">
        <name>Zn(2+)</name>
        <dbReference type="ChEBI" id="CHEBI:29105"/>
    </cofactor>
</comment>
<dbReference type="EMBL" id="AP025592">
    <property type="protein sequence ID" value="BDG08885.1"/>
    <property type="molecule type" value="Genomic_DNA"/>
</dbReference>
<feature type="transmembrane region" description="Helical" evidence="13">
    <location>
        <begin position="20"/>
        <end position="53"/>
    </location>
</feature>
<keyword evidence="7" id="KW-0378">Hydrolase</keyword>
<reference evidence="16" key="1">
    <citation type="journal article" date="2022" name="Int. J. Syst. Evol. Microbiol.">
        <title>Anaeromyxobacter oryzae sp. nov., Anaeromyxobacter diazotrophicus sp. nov. and Anaeromyxobacter paludicola sp. nov., isolated from paddy soils.</title>
        <authorList>
            <person name="Itoh H."/>
            <person name="Xu Z."/>
            <person name="Mise K."/>
            <person name="Masuda Y."/>
            <person name="Ushijima N."/>
            <person name="Hayakawa C."/>
            <person name="Shiratori Y."/>
            <person name="Senoo K."/>
        </authorList>
    </citation>
    <scope>NUCLEOTIDE SEQUENCE [LARGE SCALE GENOMIC DNA]</scope>
    <source>
        <strain evidence="16">Red630</strain>
    </source>
</reference>
<dbReference type="InterPro" id="IPR008915">
    <property type="entry name" value="Peptidase_M50"/>
</dbReference>
<keyword evidence="11 13" id="KW-0472">Membrane</keyword>
<evidence type="ECO:0000256" key="11">
    <source>
        <dbReference type="ARBA" id="ARBA00023136"/>
    </source>
</evidence>
<keyword evidence="6" id="KW-0479">Metal-binding</keyword>
<comment type="subcellular location">
    <subcellularLocation>
        <location evidence="2">Membrane</location>
        <topology evidence="2">Multi-pass membrane protein</topology>
    </subcellularLocation>
</comment>
<accession>A0ABM7XAK0</accession>
<evidence type="ECO:0000256" key="13">
    <source>
        <dbReference type="SAM" id="Phobius"/>
    </source>
</evidence>
<dbReference type="RefSeq" id="WP_248346184.1">
    <property type="nucleotide sequence ID" value="NZ_AP025592.1"/>
</dbReference>
<evidence type="ECO:0000259" key="14">
    <source>
        <dbReference type="Pfam" id="PF02163"/>
    </source>
</evidence>
<evidence type="ECO:0000256" key="12">
    <source>
        <dbReference type="SAM" id="MobiDB-lite"/>
    </source>
</evidence>
<feature type="transmembrane region" description="Helical" evidence="13">
    <location>
        <begin position="342"/>
        <end position="364"/>
    </location>
</feature>
<dbReference type="Proteomes" id="UP001162734">
    <property type="component" value="Chromosome"/>
</dbReference>
<evidence type="ECO:0000256" key="3">
    <source>
        <dbReference type="ARBA" id="ARBA00007931"/>
    </source>
</evidence>
<keyword evidence="8" id="KW-0862">Zinc</keyword>
<feature type="region of interest" description="Disordered" evidence="12">
    <location>
        <begin position="187"/>
        <end position="234"/>
    </location>
</feature>
<evidence type="ECO:0000256" key="4">
    <source>
        <dbReference type="ARBA" id="ARBA00022670"/>
    </source>
</evidence>
<evidence type="ECO:0000256" key="1">
    <source>
        <dbReference type="ARBA" id="ARBA00001947"/>
    </source>
</evidence>
<dbReference type="Pfam" id="PF02163">
    <property type="entry name" value="Peptidase_M50"/>
    <property type="match status" value="1"/>
</dbReference>
<evidence type="ECO:0000313" key="15">
    <source>
        <dbReference type="EMBL" id="BDG08885.1"/>
    </source>
</evidence>
<evidence type="ECO:0000256" key="8">
    <source>
        <dbReference type="ARBA" id="ARBA00022833"/>
    </source>
</evidence>
<evidence type="ECO:0000256" key="2">
    <source>
        <dbReference type="ARBA" id="ARBA00004141"/>
    </source>
</evidence>
<protein>
    <recommendedName>
        <fullName evidence="14">Peptidase M50 domain-containing protein</fullName>
    </recommendedName>
</protein>
<comment type="similarity">
    <text evidence="3">Belongs to the peptidase M50B family.</text>
</comment>
<feature type="transmembrane region" description="Helical" evidence="13">
    <location>
        <begin position="370"/>
        <end position="390"/>
    </location>
</feature>
<keyword evidence="10" id="KW-0482">Metalloprotease</keyword>
<organism evidence="15 16">
    <name type="scientific">Anaeromyxobacter paludicola</name>
    <dbReference type="NCBI Taxonomy" id="2918171"/>
    <lineage>
        <taxon>Bacteria</taxon>
        <taxon>Pseudomonadati</taxon>
        <taxon>Myxococcota</taxon>
        <taxon>Myxococcia</taxon>
        <taxon>Myxococcales</taxon>
        <taxon>Cystobacterineae</taxon>
        <taxon>Anaeromyxobacteraceae</taxon>
        <taxon>Anaeromyxobacter</taxon>
    </lineage>
</organism>
<keyword evidence="5 13" id="KW-0812">Transmembrane</keyword>
<evidence type="ECO:0000256" key="5">
    <source>
        <dbReference type="ARBA" id="ARBA00022692"/>
    </source>
</evidence>
<feature type="domain" description="Peptidase M50" evidence="14">
    <location>
        <begin position="290"/>
        <end position="362"/>
    </location>
</feature>
<keyword evidence="9 13" id="KW-1133">Transmembrane helix</keyword>
<evidence type="ECO:0000256" key="10">
    <source>
        <dbReference type="ARBA" id="ARBA00023049"/>
    </source>
</evidence>
<evidence type="ECO:0000256" key="9">
    <source>
        <dbReference type="ARBA" id="ARBA00022989"/>
    </source>
</evidence>
<keyword evidence="4" id="KW-0645">Protease</keyword>
<gene>
    <name evidence="15" type="ORF">AMPC_19980</name>
</gene>
<dbReference type="PANTHER" id="PTHR39188:SF3">
    <property type="entry name" value="STAGE IV SPORULATION PROTEIN FB"/>
    <property type="match status" value="1"/>
</dbReference>
<evidence type="ECO:0000313" key="16">
    <source>
        <dbReference type="Proteomes" id="UP001162734"/>
    </source>
</evidence>
<proteinExistence type="inferred from homology"/>
<feature type="transmembrane region" description="Helical" evidence="13">
    <location>
        <begin position="511"/>
        <end position="532"/>
    </location>
</feature>
<evidence type="ECO:0000256" key="6">
    <source>
        <dbReference type="ARBA" id="ARBA00022723"/>
    </source>
</evidence>
<sequence length="546" mass="56491">MSRQEPATFRPPLTGVGLPLLLGALGGAAVGLLAGVPVLVAALFGAAASAIAVSLRQLSGLKVVAGEEGLEVSRPEAPFRAPWSELRLGFGLAQREDGSVQRYAVVADARGRSFAFAEPVSAAPCQQVSGADGRPVPVVELREAALLLALLVQRAGRWEVLPEPLRVAPLDLAAGFAEAAAPSPALPRVAGEGGAATGPASDAALPGDPPVSPEASPSPLVRGGQGRGGQEHSGRRQRFGLVALLAKLGTKLTASLGKVGATALKAAKTANVGWAAASVATWSVLFSWKFAVAIMIQLFVHEYGHVHAMRRAGMKVRGLYFVPLLGAMAVTEDAFPSRRAQAYVALNGPLWGSLLALVPAGLYAWTHQPIFAAVASWWALLNLFNLLPIAPLDGGRVMQAFAYSYSSSLGLAVSALGLAGAVALGASLGFSLIYLVALLGLMELVAESQARAGARALRLLPEPARFGPRHYLYLRAVAGPAPGGSSEPLFLKALERQQQAARAAPLRPLELLAWGLAYAGLAAALILLVYLLRSAPGAEAASRLLE</sequence>
<keyword evidence="16" id="KW-1185">Reference proteome</keyword>
<evidence type="ECO:0000256" key="7">
    <source>
        <dbReference type="ARBA" id="ARBA00022801"/>
    </source>
</evidence>
<feature type="transmembrane region" description="Helical" evidence="13">
    <location>
        <begin position="274"/>
        <end position="300"/>
    </location>
</feature>
<dbReference type="CDD" id="cd06160">
    <property type="entry name" value="S2P-M50_like_2"/>
    <property type="match status" value="1"/>
</dbReference>